<dbReference type="Proteomes" id="UP001321473">
    <property type="component" value="Unassembled WGS sequence"/>
</dbReference>
<dbReference type="PANTHER" id="PTHR12555:SF13">
    <property type="entry name" value="UBIQUITIN RECOGNITION FACTOR IN ER-ASSOCIATED DEGRADATION PROTEIN 1"/>
    <property type="match status" value="1"/>
</dbReference>
<gene>
    <name evidence="2" type="ORF">V5799_024429</name>
</gene>
<dbReference type="GO" id="GO:0006511">
    <property type="term" value="P:ubiquitin-dependent protein catabolic process"/>
    <property type="evidence" value="ECO:0007669"/>
    <property type="project" value="InterPro"/>
</dbReference>
<keyword evidence="3" id="KW-1185">Reference proteome</keyword>
<protein>
    <recommendedName>
        <fullName evidence="1">Ubiquitin fusion degradation protein UFD1 N-terminal subdomain 2 domain-containing protein</fullName>
    </recommendedName>
</protein>
<dbReference type="InterPro" id="IPR055418">
    <property type="entry name" value="UFD1_N2"/>
</dbReference>
<sequence>MGPLDIFGTALCLQVFNTVCSIKDCNQSLRLENALRNFACLSTNDIIAIEYNNKTYELCVLETKPGNAVSIIECDMNVEFAPPVGYKEPEPLNTQRKPEKEAEMDYSAYETQPMGFVAFSGTGNRLDGKVRSQEAAASNSMKTVPKRFLSLAFSLHVKE</sequence>
<dbReference type="GO" id="GO:0034098">
    <property type="term" value="C:VCP-NPL4-UFD1 AAA ATPase complex"/>
    <property type="evidence" value="ECO:0007669"/>
    <property type="project" value="TreeGrafter"/>
</dbReference>
<name>A0AAQ4EC19_AMBAM</name>
<organism evidence="2 3">
    <name type="scientific">Amblyomma americanum</name>
    <name type="common">Lone star tick</name>
    <dbReference type="NCBI Taxonomy" id="6943"/>
    <lineage>
        <taxon>Eukaryota</taxon>
        <taxon>Metazoa</taxon>
        <taxon>Ecdysozoa</taxon>
        <taxon>Arthropoda</taxon>
        <taxon>Chelicerata</taxon>
        <taxon>Arachnida</taxon>
        <taxon>Acari</taxon>
        <taxon>Parasitiformes</taxon>
        <taxon>Ixodida</taxon>
        <taxon>Ixodoidea</taxon>
        <taxon>Ixodidae</taxon>
        <taxon>Amblyomminae</taxon>
        <taxon>Amblyomma</taxon>
    </lineage>
</organism>
<evidence type="ECO:0000313" key="3">
    <source>
        <dbReference type="Proteomes" id="UP001321473"/>
    </source>
</evidence>
<dbReference type="AlphaFoldDB" id="A0AAQ4EC19"/>
<dbReference type="InterPro" id="IPR004854">
    <property type="entry name" value="Ufd1-like"/>
</dbReference>
<feature type="domain" description="Ubiquitin fusion degradation protein UFD1 N-terminal subdomain 2" evidence="1">
    <location>
        <begin position="31"/>
        <end position="83"/>
    </location>
</feature>
<evidence type="ECO:0000259" key="1">
    <source>
        <dbReference type="Pfam" id="PF24842"/>
    </source>
</evidence>
<dbReference type="GO" id="GO:0031593">
    <property type="term" value="F:polyubiquitin modification-dependent protein binding"/>
    <property type="evidence" value="ECO:0007669"/>
    <property type="project" value="TreeGrafter"/>
</dbReference>
<reference evidence="2 3" key="1">
    <citation type="journal article" date="2023" name="Arcadia Sci">
        <title>De novo assembly of a long-read Amblyomma americanum tick genome.</title>
        <authorList>
            <person name="Chou S."/>
            <person name="Poskanzer K.E."/>
            <person name="Rollins M."/>
            <person name="Thuy-Boun P.S."/>
        </authorList>
    </citation>
    <scope>NUCLEOTIDE SEQUENCE [LARGE SCALE GENOMIC DNA]</scope>
    <source>
        <strain evidence="2">F_SG_1</strain>
        <tissue evidence="2">Salivary glands</tissue>
    </source>
</reference>
<dbReference type="GO" id="GO:0036503">
    <property type="term" value="P:ERAD pathway"/>
    <property type="evidence" value="ECO:0007669"/>
    <property type="project" value="TreeGrafter"/>
</dbReference>
<proteinExistence type="predicted"/>
<comment type="caution">
    <text evidence="2">The sequence shown here is derived from an EMBL/GenBank/DDBJ whole genome shotgun (WGS) entry which is preliminary data.</text>
</comment>
<dbReference type="PANTHER" id="PTHR12555">
    <property type="entry name" value="UBIQUITIN FUSION DEGRADATON PROTEIN 1"/>
    <property type="match status" value="1"/>
</dbReference>
<dbReference type="EMBL" id="JARKHS020018458">
    <property type="protein sequence ID" value="KAK8772327.1"/>
    <property type="molecule type" value="Genomic_DNA"/>
</dbReference>
<evidence type="ECO:0000313" key="2">
    <source>
        <dbReference type="EMBL" id="KAK8772327.1"/>
    </source>
</evidence>
<accession>A0AAQ4EC19</accession>
<dbReference type="Gene3D" id="3.10.330.10">
    <property type="match status" value="1"/>
</dbReference>
<dbReference type="Pfam" id="PF24842">
    <property type="entry name" value="UFD1_N2"/>
    <property type="match status" value="1"/>
</dbReference>